<keyword evidence="2" id="KW-0418">Kinase</keyword>
<sequence length="592" mass="64159">MSTSVILAIDTGSSSIRCTAFNLLNNVEPGTPPIQALGIYHSIPLPCIIPSTGYIRIHEILMTIDQCIDNVISSLRPSLSDYRIVAIGFSTFVMNLVGVDEMGEPVGETATCSYACNRKDVVRECQELKQNTSPEELQSLYQETGAPLHSAYALSQLLAFYNNDANRGIMSTVHRWQTISSICIHRWMGGGKIDVPISYSEASWTGMLDFRTCTWNRTILDILNACPGIRCSGGIFGLLPELADLDGTNTTETTTSLFCNGLSSCNKNGEANPYWERWPELRATSTHYDNEQMQQCRMFLGIGDGAAANCGSKCDAYSSSDGTRIAVTVGTSAAARVCLPLPIETSPSNKIVIPFGLFCYRIDKSQVLVGGALTDGGSAIEWARNLLNLKSGEDFEAALEEVSDQYYSISSGLELDSPPSPPSRSSVGTVTMIPFLNGERSTGFRGSASACISGITRDTSATDILHGCLQGVTLRLRAVIGLIKDVHKNKTDDGGQTRLVVSGTALERNFLWRQMIADCTGFDVVVDGDSSGGTSRGVAMLITKSIHLAERCEEALSIVSQCQPNPNTRLRWKIAAREQENLITAVSKTWDM</sequence>
<accession>A0ABD3QM06</accession>
<keyword evidence="6" id="KW-1185">Reference proteome</keyword>
<proteinExistence type="predicted"/>
<dbReference type="InterPro" id="IPR018485">
    <property type="entry name" value="FGGY_C"/>
</dbReference>
<gene>
    <name evidence="5" type="ORF">ACHAWO_003131</name>
</gene>
<evidence type="ECO:0008006" key="7">
    <source>
        <dbReference type="Google" id="ProtNLM"/>
    </source>
</evidence>
<dbReference type="InterPro" id="IPR043129">
    <property type="entry name" value="ATPase_NBD"/>
</dbReference>
<dbReference type="SUPFAM" id="SSF53067">
    <property type="entry name" value="Actin-like ATPase domain"/>
    <property type="match status" value="2"/>
</dbReference>
<evidence type="ECO:0000259" key="3">
    <source>
        <dbReference type="Pfam" id="PF00370"/>
    </source>
</evidence>
<dbReference type="InterPro" id="IPR018484">
    <property type="entry name" value="FGGY_N"/>
</dbReference>
<comment type="caution">
    <text evidence="5">The sequence shown here is derived from an EMBL/GenBank/DDBJ whole genome shotgun (WGS) entry which is preliminary data.</text>
</comment>
<dbReference type="AlphaFoldDB" id="A0ABD3QM06"/>
<dbReference type="PANTHER" id="PTHR43095:SF2">
    <property type="entry name" value="GLUCONOKINASE"/>
    <property type="match status" value="1"/>
</dbReference>
<evidence type="ECO:0000256" key="2">
    <source>
        <dbReference type="ARBA" id="ARBA00022777"/>
    </source>
</evidence>
<protein>
    <recommendedName>
        <fullName evidence="7">Glycerol kinase</fullName>
    </recommendedName>
</protein>
<dbReference type="Proteomes" id="UP001530400">
    <property type="component" value="Unassembled WGS sequence"/>
</dbReference>
<name>A0ABD3QM06_9STRA</name>
<feature type="domain" description="Carbohydrate kinase FGGY C-terminal" evidence="4">
    <location>
        <begin position="326"/>
        <end position="541"/>
    </location>
</feature>
<dbReference type="Pfam" id="PF02782">
    <property type="entry name" value="FGGY_C"/>
    <property type="match status" value="1"/>
</dbReference>
<dbReference type="GO" id="GO:0016301">
    <property type="term" value="F:kinase activity"/>
    <property type="evidence" value="ECO:0007669"/>
    <property type="project" value="UniProtKB-KW"/>
</dbReference>
<evidence type="ECO:0000313" key="5">
    <source>
        <dbReference type="EMBL" id="KAL3801432.1"/>
    </source>
</evidence>
<evidence type="ECO:0000259" key="4">
    <source>
        <dbReference type="Pfam" id="PF02782"/>
    </source>
</evidence>
<evidence type="ECO:0000256" key="1">
    <source>
        <dbReference type="ARBA" id="ARBA00022679"/>
    </source>
</evidence>
<dbReference type="Pfam" id="PF00370">
    <property type="entry name" value="FGGY_N"/>
    <property type="match status" value="1"/>
</dbReference>
<keyword evidence="1" id="KW-0808">Transferase</keyword>
<dbReference type="PANTHER" id="PTHR43095">
    <property type="entry name" value="SUGAR KINASE"/>
    <property type="match status" value="1"/>
</dbReference>
<organism evidence="5 6">
    <name type="scientific">Cyclotella atomus</name>
    <dbReference type="NCBI Taxonomy" id="382360"/>
    <lineage>
        <taxon>Eukaryota</taxon>
        <taxon>Sar</taxon>
        <taxon>Stramenopiles</taxon>
        <taxon>Ochrophyta</taxon>
        <taxon>Bacillariophyta</taxon>
        <taxon>Coscinodiscophyceae</taxon>
        <taxon>Thalassiosirophycidae</taxon>
        <taxon>Stephanodiscales</taxon>
        <taxon>Stephanodiscaceae</taxon>
        <taxon>Cyclotella</taxon>
    </lineage>
</organism>
<dbReference type="InterPro" id="IPR050406">
    <property type="entry name" value="FGGY_Carb_Kinase"/>
</dbReference>
<dbReference type="EMBL" id="JALLPJ020000135">
    <property type="protein sequence ID" value="KAL3801432.1"/>
    <property type="molecule type" value="Genomic_DNA"/>
</dbReference>
<dbReference type="Gene3D" id="3.30.420.40">
    <property type="match status" value="2"/>
</dbReference>
<reference evidence="5 6" key="1">
    <citation type="submission" date="2024-10" db="EMBL/GenBank/DDBJ databases">
        <title>Updated reference genomes for cyclostephanoid diatoms.</title>
        <authorList>
            <person name="Roberts W.R."/>
            <person name="Alverson A.J."/>
        </authorList>
    </citation>
    <scope>NUCLEOTIDE SEQUENCE [LARGE SCALE GENOMIC DNA]</scope>
    <source>
        <strain evidence="5 6">AJA010-31</strain>
    </source>
</reference>
<evidence type="ECO:0000313" key="6">
    <source>
        <dbReference type="Proteomes" id="UP001530400"/>
    </source>
</evidence>
<feature type="domain" description="Carbohydrate kinase FGGY N-terminal" evidence="3">
    <location>
        <begin position="5"/>
        <end position="224"/>
    </location>
</feature>